<evidence type="ECO:0000313" key="8">
    <source>
        <dbReference type="Proteomes" id="UP001597520"/>
    </source>
</evidence>
<dbReference type="InterPro" id="IPR028581">
    <property type="entry name" value="DeoC_typeI"/>
</dbReference>
<dbReference type="SMART" id="SM01133">
    <property type="entry name" value="DeoC"/>
    <property type="match status" value="1"/>
</dbReference>
<dbReference type="NCBIfam" id="TIGR00126">
    <property type="entry name" value="deoC"/>
    <property type="match status" value="1"/>
</dbReference>
<dbReference type="CDD" id="cd00959">
    <property type="entry name" value="DeoC"/>
    <property type="match status" value="1"/>
</dbReference>
<proteinExistence type="inferred from homology"/>
<comment type="caution">
    <text evidence="7">The sequence shown here is derived from an EMBL/GenBank/DDBJ whole genome shotgun (WGS) entry which is preliminary data.</text>
</comment>
<reference evidence="8" key="1">
    <citation type="journal article" date="2019" name="Int. J. Syst. Evol. Microbiol.">
        <title>The Global Catalogue of Microorganisms (GCM) 10K type strain sequencing project: providing services to taxonomists for standard genome sequencing and annotation.</title>
        <authorList>
            <consortium name="The Broad Institute Genomics Platform"/>
            <consortium name="The Broad Institute Genome Sequencing Center for Infectious Disease"/>
            <person name="Wu L."/>
            <person name="Ma J."/>
        </authorList>
    </citation>
    <scope>NUCLEOTIDE SEQUENCE [LARGE SCALE GENOMIC DNA]</scope>
    <source>
        <strain evidence="8">KCTC 33792</strain>
    </source>
</reference>
<evidence type="ECO:0000256" key="3">
    <source>
        <dbReference type="ARBA" id="ARBA00023239"/>
    </source>
</evidence>
<comment type="catalytic activity">
    <reaction evidence="5 6">
        <text>2-deoxy-D-ribose 5-phosphate = D-glyceraldehyde 3-phosphate + acetaldehyde</text>
        <dbReference type="Rhea" id="RHEA:12821"/>
        <dbReference type="ChEBI" id="CHEBI:15343"/>
        <dbReference type="ChEBI" id="CHEBI:59776"/>
        <dbReference type="ChEBI" id="CHEBI:62877"/>
        <dbReference type="EC" id="4.1.2.4"/>
    </reaction>
</comment>
<name>A0ABW5T1H3_9BACI</name>
<feature type="active site" description="Schiff-base intermediate with acetaldehyde" evidence="6">
    <location>
        <position position="154"/>
    </location>
</feature>
<evidence type="ECO:0000313" key="7">
    <source>
        <dbReference type="EMBL" id="MFD2705383.1"/>
    </source>
</evidence>
<dbReference type="HAMAP" id="MF_00114">
    <property type="entry name" value="DeoC_type1"/>
    <property type="match status" value="1"/>
</dbReference>
<dbReference type="PANTHER" id="PTHR10889">
    <property type="entry name" value="DEOXYRIBOSE-PHOSPHATE ALDOLASE"/>
    <property type="match status" value="1"/>
</dbReference>
<dbReference type="InterPro" id="IPR002915">
    <property type="entry name" value="DeoC/FbaB/LacD_aldolase"/>
</dbReference>
<dbReference type="GO" id="GO:0004139">
    <property type="term" value="F:deoxyribose-phosphate aldolase activity"/>
    <property type="evidence" value="ECO:0007669"/>
    <property type="project" value="UniProtKB-EC"/>
</dbReference>
<organism evidence="7 8">
    <name type="scientific">Salibacterium lacus</name>
    <dbReference type="NCBI Taxonomy" id="1898109"/>
    <lineage>
        <taxon>Bacteria</taxon>
        <taxon>Bacillati</taxon>
        <taxon>Bacillota</taxon>
        <taxon>Bacilli</taxon>
        <taxon>Bacillales</taxon>
        <taxon>Bacillaceae</taxon>
    </lineage>
</organism>
<dbReference type="RefSeq" id="WP_380712634.1">
    <property type="nucleotide sequence ID" value="NZ_JBHUML010000002.1"/>
</dbReference>
<dbReference type="EC" id="4.1.2.4" evidence="6"/>
<accession>A0ABW5T1H3</accession>
<feature type="active site" description="Proton donor/acceptor" evidence="6">
    <location>
        <position position="183"/>
    </location>
</feature>
<keyword evidence="4 6" id="KW-0704">Schiff base</keyword>
<dbReference type="Proteomes" id="UP001597520">
    <property type="component" value="Unassembled WGS sequence"/>
</dbReference>
<evidence type="ECO:0000256" key="6">
    <source>
        <dbReference type="HAMAP-Rule" id="MF_00114"/>
    </source>
</evidence>
<keyword evidence="2 6" id="KW-0963">Cytoplasm</keyword>
<evidence type="ECO:0000256" key="2">
    <source>
        <dbReference type="ARBA" id="ARBA00022490"/>
    </source>
</evidence>
<comment type="similarity">
    <text evidence="1 6">Belongs to the DeoC/FbaB aldolase family. DeoC type 1 subfamily.</text>
</comment>
<dbReference type="PANTHER" id="PTHR10889:SF1">
    <property type="entry name" value="DEOXYRIBOSE-PHOSPHATE ALDOLASE"/>
    <property type="match status" value="1"/>
</dbReference>
<keyword evidence="3 6" id="KW-0456">Lyase</keyword>
<keyword evidence="8" id="KW-1185">Reference proteome</keyword>
<comment type="subcellular location">
    <subcellularLocation>
        <location evidence="6">Cytoplasm</location>
    </subcellularLocation>
</comment>
<dbReference type="Gene3D" id="3.20.20.70">
    <property type="entry name" value="Aldolase class I"/>
    <property type="match status" value="1"/>
</dbReference>
<dbReference type="SUPFAM" id="SSF51569">
    <property type="entry name" value="Aldolase"/>
    <property type="match status" value="1"/>
</dbReference>
<evidence type="ECO:0000256" key="4">
    <source>
        <dbReference type="ARBA" id="ARBA00023270"/>
    </source>
</evidence>
<gene>
    <name evidence="6 7" type="primary">deoC</name>
    <name evidence="7" type="ORF">ACFSUB_07860</name>
</gene>
<dbReference type="Pfam" id="PF01791">
    <property type="entry name" value="DeoC"/>
    <property type="match status" value="1"/>
</dbReference>
<feature type="active site" description="Proton donor/acceptor" evidence="6">
    <location>
        <position position="91"/>
    </location>
</feature>
<comment type="pathway">
    <text evidence="6">Carbohydrate degradation; 2-deoxy-D-ribose 1-phosphate degradation; D-glyceraldehyde 3-phosphate and acetaldehyde from 2-deoxy-alpha-D-ribose 1-phosphate: step 2/2.</text>
</comment>
<dbReference type="InterPro" id="IPR013785">
    <property type="entry name" value="Aldolase_TIM"/>
</dbReference>
<sequence length="217" mass="22711">MQTELAKMIDHTMLKPETSGEQIKNLCEEAGENGFYSVCIHPVYVTEANRMLQDTGVKVCTVIGFPLGASTTETKTFETKDAIEKGAEEIDMVLSIGLLKDGQETAVENDIRAVVTEAKGKALVKVILETALLTDDEKKTACRLAVNAGADYVKTSTGFAGGGAKAADIALMREAVGPGIGVKASGGIRDRETADAMIEAGADRLGASASASIVSHC</sequence>
<evidence type="ECO:0000256" key="1">
    <source>
        <dbReference type="ARBA" id="ARBA00010936"/>
    </source>
</evidence>
<dbReference type="PIRSF" id="PIRSF001357">
    <property type="entry name" value="DeoC"/>
    <property type="match status" value="1"/>
</dbReference>
<dbReference type="InterPro" id="IPR011343">
    <property type="entry name" value="DeoC"/>
</dbReference>
<protein>
    <recommendedName>
        <fullName evidence="6">Deoxyribose-phosphate aldolase</fullName>
        <shortName evidence="6">DERA</shortName>
        <ecNumber evidence="6">4.1.2.4</ecNumber>
    </recommendedName>
    <alternativeName>
        <fullName evidence="6">2-deoxy-D-ribose 5-phosphate aldolase</fullName>
    </alternativeName>
    <alternativeName>
        <fullName evidence="6">Phosphodeoxyriboaldolase</fullName>
        <shortName evidence="6">Deoxyriboaldolase</shortName>
    </alternativeName>
</protein>
<evidence type="ECO:0000256" key="5">
    <source>
        <dbReference type="ARBA" id="ARBA00048791"/>
    </source>
</evidence>
<comment type="function">
    <text evidence="6">Catalyzes a reversible aldol reaction between acetaldehyde and D-glyceraldehyde 3-phosphate to generate 2-deoxy-D-ribose 5-phosphate.</text>
</comment>
<dbReference type="EMBL" id="JBHUML010000002">
    <property type="protein sequence ID" value="MFD2705383.1"/>
    <property type="molecule type" value="Genomic_DNA"/>
</dbReference>